<evidence type="ECO:0000313" key="8">
    <source>
        <dbReference type="Proteomes" id="UP000285523"/>
    </source>
</evidence>
<feature type="domain" description="DUF4372" evidence="6">
    <location>
        <begin position="3"/>
        <end position="75"/>
    </location>
</feature>
<evidence type="ECO:0000313" key="7">
    <source>
        <dbReference type="EMBL" id="RJF63379.1"/>
    </source>
</evidence>
<dbReference type="SUPFAM" id="SSF53098">
    <property type="entry name" value="Ribonuclease H-like"/>
    <property type="match status" value="1"/>
</dbReference>
<evidence type="ECO:0000256" key="1">
    <source>
        <dbReference type="ARBA" id="ARBA00010075"/>
    </source>
</evidence>
<keyword evidence="2" id="KW-0815">Transposition</keyword>
<dbReference type="Proteomes" id="UP000285523">
    <property type="component" value="Unassembled WGS sequence"/>
</dbReference>
<dbReference type="InterPro" id="IPR025399">
    <property type="entry name" value="DUF4372"/>
</dbReference>
<keyword evidence="3" id="KW-0238">DNA-binding</keyword>
<dbReference type="GO" id="GO:0004803">
    <property type="term" value="F:transposase activity"/>
    <property type="evidence" value="ECO:0007669"/>
    <property type="project" value="InterPro"/>
</dbReference>
<dbReference type="InterPro" id="IPR002559">
    <property type="entry name" value="Transposase_11"/>
</dbReference>
<dbReference type="Gene3D" id="3.90.350.10">
    <property type="entry name" value="Transposase Inhibitor Protein From Tn5, Chain A, domain 1"/>
    <property type="match status" value="1"/>
</dbReference>
<accession>A0A418UX15</accession>
<protein>
    <submittedName>
        <fullName evidence="7">IS4 family transposase</fullName>
    </submittedName>
</protein>
<dbReference type="GO" id="GO:0006313">
    <property type="term" value="P:DNA transposition"/>
    <property type="evidence" value="ECO:0007669"/>
    <property type="project" value="InterPro"/>
</dbReference>
<proteinExistence type="inferred from homology"/>
<dbReference type="OrthoDB" id="7327264at2"/>
<dbReference type="PANTHER" id="PTHR33258">
    <property type="entry name" value="TRANSPOSASE INSL FOR INSERTION SEQUENCE ELEMENT IS186A-RELATED"/>
    <property type="match status" value="1"/>
</dbReference>
<evidence type="ECO:0000256" key="4">
    <source>
        <dbReference type="ARBA" id="ARBA00023172"/>
    </source>
</evidence>
<sequence length="382" mass="42836">MRHHNSVFHAILKHVPWHVFDRLVSEHGADARVRRLSTQDQLIALLYGQLSGAQSLREIEGGLASHRNRLYHLGAEAVSRSTLADANSKRPAAVFAGLFAELVQRVGRGLRRDVGEAVYLVDSTSVRLSKLSADWAKFSEGVFSAKLHIVYDANGEHPTDAIVTPAKVNDITVAKTLQIEAGATYVYDLGYYSYDWWAQLDHAGCRIVTRLKSNTKLSDVTENPVEDDAILSDCIGHLPSRLAASRENPFKSPVREIRVRIESGTILRIVSNDLDAPATEIAALYKRRWQVELFFRWMKQTMKIKHFLGTSENAVRIQIAVALIAFLLLRLAHATQNVVDSLLAFTRLIRANLMHRRSIDALLKPPPTIKDQRQLSLSIDQI</sequence>
<evidence type="ECO:0000256" key="3">
    <source>
        <dbReference type="ARBA" id="ARBA00023125"/>
    </source>
</evidence>
<dbReference type="AlphaFoldDB" id="A0A418UX15"/>
<keyword evidence="4" id="KW-0233">DNA recombination</keyword>
<dbReference type="Pfam" id="PF14294">
    <property type="entry name" value="DUF4372"/>
    <property type="match status" value="1"/>
</dbReference>
<dbReference type="PANTHER" id="PTHR33258:SF1">
    <property type="entry name" value="TRANSPOSASE INSL FOR INSERTION SEQUENCE ELEMENT IS186A-RELATED"/>
    <property type="match status" value="1"/>
</dbReference>
<dbReference type="RefSeq" id="WP_119859471.1">
    <property type="nucleotide sequence ID" value="NZ_QYYD01000066.1"/>
</dbReference>
<reference evidence="7 8" key="1">
    <citation type="submission" date="2018-09" db="EMBL/GenBank/DDBJ databases">
        <title>Draft genome sequence of Rhodopseudomonas palustris 2.1.18.</title>
        <authorList>
            <person name="Robertson S.L."/>
            <person name="Meyer T.E."/>
            <person name="Kyndt J.A."/>
        </authorList>
    </citation>
    <scope>NUCLEOTIDE SEQUENCE [LARGE SCALE GENOMIC DNA]</scope>
    <source>
        <strain evidence="7 8">2.1.18</strain>
    </source>
</reference>
<dbReference type="Pfam" id="PF01609">
    <property type="entry name" value="DDE_Tnp_1"/>
    <property type="match status" value="1"/>
</dbReference>
<comment type="caution">
    <text evidence="7">The sequence shown here is derived from an EMBL/GenBank/DDBJ whole genome shotgun (WGS) entry which is preliminary data.</text>
</comment>
<dbReference type="NCBIfam" id="NF033592">
    <property type="entry name" value="transpos_IS4_1"/>
    <property type="match status" value="1"/>
</dbReference>
<name>A0A418UX15_RHOPL</name>
<evidence type="ECO:0000256" key="2">
    <source>
        <dbReference type="ARBA" id="ARBA00022578"/>
    </source>
</evidence>
<comment type="similarity">
    <text evidence="1">Belongs to the transposase 11 family.</text>
</comment>
<dbReference type="InterPro" id="IPR012337">
    <property type="entry name" value="RNaseH-like_sf"/>
</dbReference>
<dbReference type="GO" id="GO:0003677">
    <property type="term" value="F:DNA binding"/>
    <property type="evidence" value="ECO:0007669"/>
    <property type="project" value="UniProtKB-KW"/>
</dbReference>
<dbReference type="InterPro" id="IPR047952">
    <property type="entry name" value="Transpos_IS4"/>
</dbReference>
<evidence type="ECO:0000259" key="6">
    <source>
        <dbReference type="Pfam" id="PF14294"/>
    </source>
</evidence>
<organism evidence="7 8">
    <name type="scientific">Rhodopseudomonas palustris</name>
    <dbReference type="NCBI Taxonomy" id="1076"/>
    <lineage>
        <taxon>Bacteria</taxon>
        <taxon>Pseudomonadati</taxon>
        <taxon>Pseudomonadota</taxon>
        <taxon>Alphaproteobacteria</taxon>
        <taxon>Hyphomicrobiales</taxon>
        <taxon>Nitrobacteraceae</taxon>
        <taxon>Rhodopseudomonas</taxon>
    </lineage>
</organism>
<evidence type="ECO:0000259" key="5">
    <source>
        <dbReference type="Pfam" id="PF01609"/>
    </source>
</evidence>
<feature type="domain" description="Transposase IS4-like" evidence="5">
    <location>
        <begin position="117"/>
        <end position="327"/>
    </location>
</feature>
<dbReference type="EMBL" id="QYYD01000066">
    <property type="protein sequence ID" value="RJF63379.1"/>
    <property type="molecule type" value="Genomic_DNA"/>
</dbReference>
<gene>
    <name evidence="7" type="ORF">D4Q52_25950</name>
</gene>